<evidence type="ECO:0000313" key="2">
    <source>
        <dbReference type="Proteomes" id="UP000636709"/>
    </source>
</evidence>
<comment type="caution">
    <text evidence="1">The sequence shown here is derived from an EMBL/GenBank/DDBJ whole genome shotgun (WGS) entry which is preliminary data.</text>
</comment>
<evidence type="ECO:0000313" key="1">
    <source>
        <dbReference type="EMBL" id="KAF8759362.1"/>
    </source>
</evidence>
<dbReference type="EMBL" id="JACEFO010000718">
    <property type="protein sequence ID" value="KAF8759362.1"/>
    <property type="molecule type" value="Genomic_DNA"/>
</dbReference>
<protein>
    <submittedName>
        <fullName evidence="1">Uncharacterized protein</fullName>
    </submittedName>
</protein>
<gene>
    <name evidence="1" type="ORF">HU200_010404</name>
</gene>
<organism evidence="1 2">
    <name type="scientific">Digitaria exilis</name>
    <dbReference type="NCBI Taxonomy" id="1010633"/>
    <lineage>
        <taxon>Eukaryota</taxon>
        <taxon>Viridiplantae</taxon>
        <taxon>Streptophyta</taxon>
        <taxon>Embryophyta</taxon>
        <taxon>Tracheophyta</taxon>
        <taxon>Spermatophyta</taxon>
        <taxon>Magnoliopsida</taxon>
        <taxon>Liliopsida</taxon>
        <taxon>Poales</taxon>
        <taxon>Poaceae</taxon>
        <taxon>PACMAD clade</taxon>
        <taxon>Panicoideae</taxon>
        <taxon>Panicodae</taxon>
        <taxon>Paniceae</taxon>
        <taxon>Anthephorinae</taxon>
        <taxon>Digitaria</taxon>
    </lineage>
</organism>
<proteinExistence type="predicted"/>
<sequence>MVELAVLPLSVRVRASNQQAQVWLCHPDGCGWVQPDAPVVGAAHEVTGRCDGLDGLTEHLEHVRDEAARDCVGMLGDAEDLLRQAVDAMARLVEQEGQAAGAAAASSDRDVRCSRWTACS</sequence>
<accession>A0A835FIB2</accession>
<keyword evidence="2" id="KW-1185">Reference proteome</keyword>
<name>A0A835FIB2_9POAL</name>
<dbReference type="AlphaFoldDB" id="A0A835FIB2"/>
<dbReference type="Proteomes" id="UP000636709">
    <property type="component" value="Unassembled WGS sequence"/>
</dbReference>
<reference evidence="1" key="1">
    <citation type="submission" date="2020-07" db="EMBL/GenBank/DDBJ databases">
        <title>Genome sequence and genetic diversity analysis of an under-domesticated orphan crop, white fonio (Digitaria exilis).</title>
        <authorList>
            <person name="Bennetzen J.L."/>
            <person name="Chen S."/>
            <person name="Ma X."/>
            <person name="Wang X."/>
            <person name="Yssel A.E.J."/>
            <person name="Chaluvadi S.R."/>
            <person name="Johnson M."/>
            <person name="Gangashetty P."/>
            <person name="Hamidou F."/>
            <person name="Sanogo M.D."/>
            <person name="Zwaenepoel A."/>
            <person name="Wallace J."/>
            <person name="Van De Peer Y."/>
            <person name="Van Deynze A."/>
        </authorList>
    </citation>
    <scope>NUCLEOTIDE SEQUENCE</scope>
    <source>
        <tissue evidence="1">Leaves</tissue>
    </source>
</reference>